<dbReference type="EnsemblPlants" id="AET4Gv20265000.7">
    <property type="protein sequence ID" value="AET4Gv20265000.7"/>
    <property type="gene ID" value="AET4Gv20265000"/>
</dbReference>
<reference evidence="2" key="1">
    <citation type="journal article" date="2014" name="Science">
        <title>Ancient hybridizations among the ancestral genomes of bread wheat.</title>
        <authorList>
            <consortium name="International Wheat Genome Sequencing Consortium,"/>
            <person name="Marcussen T."/>
            <person name="Sandve S.R."/>
            <person name="Heier L."/>
            <person name="Spannagl M."/>
            <person name="Pfeifer M."/>
            <person name="Jakobsen K.S."/>
            <person name="Wulff B.B."/>
            <person name="Steuernagel B."/>
            <person name="Mayer K.F."/>
            <person name="Olsen O.A."/>
        </authorList>
    </citation>
    <scope>NUCLEOTIDE SEQUENCE [LARGE SCALE GENOMIC DNA]</scope>
    <source>
        <strain evidence="2">cv. AL8/78</strain>
    </source>
</reference>
<evidence type="ECO:0000313" key="2">
    <source>
        <dbReference type="Proteomes" id="UP000015105"/>
    </source>
</evidence>
<name>A0A453HPT5_AEGTS</name>
<dbReference type="AlphaFoldDB" id="A0A453HPT5"/>
<dbReference type="Proteomes" id="UP000015105">
    <property type="component" value="Chromosome 4D"/>
</dbReference>
<reference evidence="2" key="2">
    <citation type="journal article" date="2017" name="Nat. Plants">
        <title>The Aegilops tauschii genome reveals multiple impacts of transposons.</title>
        <authorList>
            <person name="Zhao G."/>
            <person name="Zou C."/>
            <person name="Li K."/>
            <person name="Wang K."/>
            <person name="Li T."/>
            <person name="Gao L."/>
            <person name="Zhang X."/>
            <person name="Wang H."/>
            <person name="Yang Z."/>
            <person name="Liu X."/>
            <person name="Jiang W."/>
            <person name="Mao L."/>
            <person name="Kong X."/>
            <person name="Jiao Y."/>
            <person name="Jia J."/>
        </authorList>
    </citation>
    <scope>NUCLEOTIDE SEQUENCE [LARGE SCALE GENOMIC DNA]</scope>
    <source>
        <strain evidence="2">cv. AL8/78</strain>
    </source>
</reference>
<sequence>QGSAFTFPGRISFSISATSSHVSLLDDPCQSCPLTAFFSFPVTIPLSPNHYILLISSQSQFCTGGSHPSYGQFGANLGDSF</sequence>
<reference evidence="1" key="4">
    <citation type="submission" date="2019-03" db="UniProtKB">
        <authorList>
            <consortium name="EnsemblPlants"/>
        </authorList>
    </citation>
    <scope>IDENTIFICATION</scope>
</reference>
<protein>
    <submittedName>
        <fullName evidence="1">Uncharacterized protein</fullName>
    </submittedName>
</protein>
<proteinExistence type="predicted"/>
<keyword evidence="2" id="KW-1185">Reference proteome</keyword>
<accession>A0A453HPT5</accession>
<reference evidence="1" key="3">
    <citation type="journal article" date="2017" name="Nature">
        <title>Genome sequence of the progenitor of the wheat D genome Aegilops tauschii.</title>
        <authorList>
            <person name="Luo M.C."/>
            <person name="Gu Y.Q."/>
            <person name="Puiu D."/>
            <person name="Wang H."/>
            <person name="Twardziok S.O."/>
            <person name="Deal K.R."/>
            <person name="Huo N."/>
            <person name="Zhu T."/>
            <person name="Wang L."/>
            <person name="Wang Y."/>
            <person name="McGuire P.E."/>
            <person name="Liu S."/>
            <person name="Long H."/>
            <person name="Ramasamy R.K."/>
            <person name="Rodriguez J.C."/>
            <person name="Van S.L."/>
            <person name="Yuan L."/>
            <person name="Wang Z."/>
            <person name="Xia Z."/>
            <person name="Xiao L."/>
            <person name="Anderson O.D."/>
            <person name="Ouyang S."/>
            <person name="Liang Y."/>
            <person name="Zimin A.V."/>
            <person name="Pertea G."/>
            <person name="Qi P."/>
            <person name="Bennetzen J.L."/>
            <person name="Dai X."/>
            <person name="Dawson M.W."/>
            <person name="Muller H.G."/>
            <person name="Kugler K."/>
            <person name="Rivarola-Duarte L."/>
            <person name="Spannagl M."/>
            <person name="Mayer K.F.X."/>
            <person name="Lu F.H."/>
            <person name="Bevan M.W."/>
            <person name="Leroy P."/>
            <person name="Li P."/>
            <person name="You F.M."/>
            <person name="Sun Q."/>
            <person name="Liu Z."/>
            <person name="Lyons E."/>
            <person name="Wicker T."/>
            <person name="Salzberg S.L."/>
            <person name="Devos K.M."/>
            <person name="Dvorak J."/>
        </authorList>
    </citation>
    <scope>NUCLEOTIDE SEQUENCE [LARGE SCALE GENOMIC DNA]</scope>
    <source>
        <strain evidence="1">cv. AL8/78</strain>
    </source>
</reference>
<reference evidence="1" key="5">
    <citation type="journal article" date="2021" name="G3 (Bethesda)">
        <title>Aegilops tauschii genome assembly Aet v5.0 features greater sequence contiguity and improved annotation.</title>
        <authorList>
            <person name="Wang L."/>
            <person name="Zhu T."/>
            <person name="Rodriguez J.C."/>
            <person name="Deal K.R."/>
            <person name="Dubcovsky J."/>
            <person name="McGuire P.E."/>
            <person name="Lux T."/>
            <person name="Spannagl M."/>
            <person name="Mayer K.F.X."/>
            <person name="Baldrich P."/>
            <person name="Meyers B.C."/>
            <person name="Huo N."/>
            <person name="Gu Y.Q."/>
            <person name="Zhou H."/>
            <person name="Devos K.M."/>
            <person name="Bennetzen J.L."/>
            <person name="Unver T."/>
            <person name="Budak H."/>
            <person name="Gulick P.J."/>
            <person name="Galiba G."/>
            <person name="Kalapos B."/>
            <person name="Nelson D.R."/>
            <person name="Li P."/>
            <person name="You F.M."/>
            <person name="Luo M.C."/>
            <person name="Dvorak J."/>
        </authorList>
    </citation>
    <scope>NUCLEOTIDE SEQUENCE [LARGE SCALE GENOMIC DNA]</scope>
    <source>
        <strain evidence="1">cv. AL8/78</strain>
    </source>
</reference>
<dbReference type="Gramene" id="AET4Gv20265000.7">
    <property type="protein sequence ID" value="AET4Gv20265000.7"/>
    <property type="gene ID" value="AET4Gv20265000"/>
</dbReference>
<organism evidence="1 2">
    <name type="scientific">Aegilops tauschii subsp. strangulata</name>
    <name type="common">Goatgrass</name>
    <dbReference type="NCBI Taxonomy" id="200361"/>
    <lineage>
        <taxon>Eukaryota</taxon>
        <taxon>Viridiplantae</taxon>
        <taxon>Streptophyta</taxon>
        <taxon>Embryophyta</taxon>
        <taxon>Tracheophyta</taxon>
        <taxon>Spermatophyta</taxon>
        <taxon>Magnoliopsida</taxon>
        <taxon>Liliopsida</taxon>
        <taxon>Poales</taxon>
        <taxon>Poaceae</taxon>
        <taxon>BOP clade</taxon>
        <taxon>Pooideae</taxon>
        <taxon>Triticodae</taxon>
        <taxon>Triticeae</taxon>
        <taxon>Triticinae</taxon>
        <taxon>Aegilops</taxon>
    </lineage>
</organism>
<evidence type="ECO:0000313" key="1">
    <source>
        <dbReference type="EnsemblPlants" id="AET4Gv20265000.7"/>
    </source>
</evidence>